<dbReference type="SUPFAM" id="SSF55874">
    <property type="entry name" value="ATPase domain of HSP90 chaperone/DNA topoisomerase II/histidine kinase"/>
    <property type="match status" value="1"/>
</dbReference>
<proteinExistence type="predicted"/>
<comment type="caution">
    <text evidence="8">The sequence shown here is derived from an EMBL/GenBank/DDBJ whole genome shotgun (WGS) entry which is preliminary data.</text>
</comment>
<dbReference type="Pfam" id="PF07730">
    <property type="entry name" value="HisKA_3"/>
    <property type="match status" value="1"/>
</dbReference>
<dbReference type="InterPro" id="IPR036890">
    <property type="entry name" value="HATPase_C_sf"/>
</dbReference>
<dbReference type="AlphaFoldDB" id="A0A4R2TZX1"/>
<dbReference type="PANTHER" id="PTHR24421">
    <property type="entry name" value="NITRATE/NITRITE SENSOR PROTEIN NARX-RELATED"/>
    <property type="match status" value="1"/>
</dbReference>
<dbReference type="EMBL" id="SLYC01000002">
    <property type="protein sequence ID" value="TCQ07075.1"/>
    <property type="molecule type" value="Genomic_DNA"/>
</dbReference>
<evidence type="ECO:0000256" key="6">
    <source>
        <dbReference type="SAM" id="Phobius"/>
    </source>
</evidence>
<organism evidence="8 9">
    <name type="scientific">Serpentinicella alkaliphila</name>
    <dbReference type="NCBI Taxonomy" id="1734049"/>
    <lineage>
        <taxon>Bacteria</taxon>
        <taxon>Bacillati</taxon>
        <taxon>Bacillota</taxon>
        <taxon>Clostridia</taxon>
        <taxon>Peptostreptococcales</taxon>
        <taxon>Natronincolaceae</taxon>
        <taxon>Serpentinicella</taxon>
    </lineage>
</organism>
<evidence type="ECO:0000259" key="7">
    <source>
        <dbReference type="PROSITE" id="PS50109"/>
    </source>
</evidence>
<evidence type="ECO:0000313" key="8">
    <source>
        <dbReference type="EMBL" id="TCQ07075.1"/>
    </source>
</evidence>
<keyword evidence="4 8" id="KW-0418">Kinase</keyword>
<dbReference type="CDD" id="cd16917">
    <property type="entry name" value="HATPase_UhpB-NarQ-NarX-like"/>
    <property type="match status" value="1"/>
</dbReference>
<dbReference type="RefSeq" id="WP_132847422.1">
    <property type="nucleotide sequence ID" value="NZ_CP058648.1"/>
</dbReference>
<feature type="transmembrane region" description="Helical" evidence="6">
    <location>
        <begin position="51"/>
        <end position="69"/>
    </location>
</feature>
<dbReference type="InterPro" id="IPR005467">
    <property type="entry name" value="His_kinase_dom"/>
</dbReference>
<dbReference type="InterPro" id="IPR003594">
    <property type="entry name" value="HATPase_dom"/>
</dbReference>
<comment type="catalytic activity">
    <reaction evidence="1">
        <text>ATP + protein L-histidine = ADP + protein N-phospho-L-histidine.</text>
        <dbReference type="EC" id="2.7.13.3"/>
    </reaction>
</comment>
<dbReference type="GO" id="GO:0000155">
    <property type="term" value="F:phosphorelay sensor kinase activity"/>
    <property type="evidence" value="ECO:0007669"/>
    <property type="project" value="InterPro"/>
</dbReference>
<evidence type="ECO:0000256" key="4">
    <source>
        <dbReference type="ARBA" id="ARBA00022777"/>
    </source>
</evidence>
<dbReference type="InterPro" id="IPR050482">
    <property type="entry name" value="Sensor_HK_TwoCompSys"/>
</dbReference>
<evidence type="ECO:0000256" key="1">
    <source>
        <dbReference type="ARBA" id="ARBA00000085"/>
    </source>
</evidence>
<keyword evidence="6" id="KW-0812">Transmembrane</keyword>
<dbReference type="GO" id="GO:0046983">
    <property type="term" value="F:protein dimerization activity"/>
    <property type="evidence" value="ECO:0007669"/>
    <property type="project" value="InterPro"/>
</dbReference>
<feature type="transmembrane region" description="Helical" evidence="6">
    <location>
        <begin position="127"/>
        <end position="146"/>
    </location>
</feature>
<dbReference type="Pfam" id="PF02518">
    <property type="entry name" value="HATPase_c"/>
    <property type="match status" value="1"/>
</dbReference>
<feature type="transmembrane region" description="Helical" evidence="6">
    <location>
        <begin position="158"/>
        <end position="176"/>
    </location>
</feature>
<reference evidence="8 9" key="1">
    <citation type="submission" date="2019-03" db="EMBL/GenBank/DDBJ databases">
        <title>Genomic Encyclopedia of Type Strains, Phase IV (KMG-IV): sequencing the most valuable type-strain genomes for metagenomic binning, comparative biology and taxonomic classification.</title>
        <authorList>
            <person name="Goeker M."/>
        </authorList>
    </citation>
    <scope>NUCLEOTIDE SEQUENCE [LARGE SCALE GENOMIC DNA]</scope>
    <source>
        <strain evidence="8 9">DSM 100013</strain>
    </source>
</reference>
<feature type="domain" description="Histidine kinase" evidence="7">
    <location>
        <begin position="446"/>
        <end position="559"/>
    </location>
</feature>
<keyword evidence="6" id="KW-0472">Membrane</keyword>
<dbReference type="GO" id="GO:0016020">
    <property type="term" value="C:membrane"/>
    <property type="evidence" value="ECO:0007669"/>
    <property type="project" value="InterPro"/>
</dbReference>
<dbReference type="Proteomes" id="UP000295504">
    <property type="component" value="Unassembled WGS sequence"/>
</dbReference>
<evidence type="ECO:0000313" key="9">
    <source>
        <dbReference type="Proteomes" id="UP000295504"/>
    </source>
</evidence>
<keyword evidence="6" id="KW-1133">Transmembrane helix</keyword>
<evidence type="ECO:0000256" key="5">
    <source>
        <dbReference type="ARBA" id="ARBA00023012"/>
    </source>
</evidence>
<dbReference type="Gene3D" id="3.30.565.10">
    <property type="entry name" value="Histidine kinase-like ATPase, C-terminal domain"/>
    <property type="match status" value="1"/>
</dbReference>
<feature type="transmembrane region" description="Helical" evidence="6">
    <location>
        <begin position="20"/>
        <end position="39"/>
    </location>
</feature>
<keyword evidence="9" id="KW-1185">Reference proteome</keyword>
<dbReference type="EC" id="2.7.13.3" evidence="2"/>
<dbReference type="SMART" id="SM00387">
    <property type="entry name" value="HATPase_c"/>
    <property type="match status" value="1"/>
</dbReference>
<accession>A0A4R2TZX1</accession>
<evidence type="ECO:0000256" key="3">
    <source>
        <dbReference type="ARBA" id="ARBA00022679"/>
    </source>
</evidence>
<protein>
    <recommendedName>
        <fullName evidence="2">histidine kinase</fullName>
        <ecNumber evidence="2">2.7.13.3</ecNumber>
    </recommendedName>
</protein>
<dbReference type="InterPro" id="IPR011712">
    <property type="entry name" value="Sig_transdc_His_kin_sub3_dim/P"/>
</dbReference>
<keyword evidence="5" id="KW-0902">Two-component regulatory system</keyword>
<feature type="transmembrane region" description="Helical" evidence="6">
    <location>
        <begin position="76"/>
        <end position="97"/>
    </location>
</feature>
<evidence type="ECO:0000256" key="2">
    <source>
        <dbReference type="ARBA" id="ARBA00012438"/>
    </source>
</evidence>
<gene>
    <name evidence="8" type="ORF">EDD79_100271</name>
</gene>
<name>A0A4R2TZX1_9FIRM</name>
<keyword evidence="3" id="KW-0808">Transferase</keyword>
<dbReference type="OrthoDB" id="9781904at2"/>
<dbReference type="Gene3D" id="1.20.5.1930">
    <property type="match status" value="1"/>
</dbReference>
<sequence length="568" mass="64964">MLEIKEYRKISLLQGYPEFIKITFIFRYLTLLITSLFYLFGSVEHSFLRKWIIIFCISLSAIVLNLLYIKSEQSKYNTIVLILIETIGNSAILIPSGGLNSPYVWYSLNTILVAAVKLDYKVCWLNLAIYLFNSTYITNLLVNEQVNLFEAFVKESNLILSFVLITGVILLLAKYAQENEEKTNNLKIANSKLIYANHRIKESMNHIMDLYKSVELFASQENSRDLINIITEYCNKVIRTETVIFMSQTKGITPITIRSEMEQLDKKIANELQSKNICLANCETLEHIINDKRFLFVSVGNNCKNFGAIGIDLDSSLKINTEEEVVEQLKLVANLSSILFEKFELQQFAEELLINKEQNRIADEIHDGTLQRLFSTSCGIYETIKRLKKSSLIDIERDLNIIRKSLNETMRELRETVYGLSWKKNGENNFIAQILNFINDTKVLNNINIEFSLNGSDEMLSLKQKKALYRIICEGTSNAIRHAKATNIYIILTLDREYTTLEIIDNGVGFDIKRVESENKMGLGIGNIRNLVNTLRGDIYFNSSIGGGTIIEITVSNNENLLVKEEVG</sequence>
<dbReference type="PROSITE" id="PS50109">
    <property type="entry name" value="HIS_KIN"/>
    <property type="match status" value="1"/>
</dbReference>